<evidence type="ECO:0000256" key="3">
    <source>
        <dbReference type="ARBA" id="ARBA00023001"/>
    </source>
</evidence>
<dbReference type="InterPro" id="IPR017853">
    <property type="entry name" value="GH"/>
</dbReference>
<keyword evidence="2 7" id="KW-0378">Hydrolase</keyword>
<protein>
    <recommendedName>
        <fullName evidence="7">Endoglucanase</fullName>
        <ecNumber evidence="7">3.2.1.4</ecNumber>
    </recommendedName>
</protein>
<feature type="region of interest" description="Disordered" evidence="8">
    <location>
        <begin position="434"/>
        <end position="455"/>
    </location>
</feature>
<dbReference type="SMART" id="SM00637">
    <property type="entry name" value="CBD_II"/>
    <property type="match status" value="1"/>
</dbReference>
<evidence type="ECO:0000256" key="8">
    <source>
        <dbReference type="SAM" id="MobiDB-lite"/>
    </source>
</evidence>
<dbReference type="Proteomes" id="UP001596137">
    <property type="component" value="Unassembled WGS sequence"/>
</dbReference>
<dbReference type="Pfam" id="PF00150">
    <property type="entry name" value="Cellulase"/>
    <property type="match status" value="1"/>
</dbReference>
<keyword evidence="4 7" id="KW-0119">Carbohydrate metabolism</keyword>
<dbReference type="InterPro" id="IPR008965">
    <property type="entry name" value="CBM2/CBM3_carb-bd_dom_sf"/>
</dbReference>
<feature type="signal peptide" evidence="9">
    <location>
        <begin position="1"/>
        <end position="32"/>
    </location>
</feature>
<dbReference type="SMART" id="SM00060">
    <property type="entry name" value="FN3"/>
    <property type="match status" value="2"/>
</dbReference>
<feature type="domain" description="Fibronectin type-III" evidence="10">
    <location>
        <begin position="345"/>
        <end position="436"/>
    </location>
</feature>
<evidence type="ECO:0000313" key="13">
    <source>
        <dbReference type="Proteomes" id="UP001596137"/>
    </source>
</evidence>
<dbReference type="CDD" id="cd00063">
    <property type="entry name" value="FN3"/>
    <property type="match status" value="2"/>
</dbReference>
<comment type="similarity">
    <text evidence="7">Belongs to the glycosyl hydrolase 5 (cellulase A) family.</text>
</comment>
<evidence type="ECO:0000259" key="11">
    <source>
        <dbReference type="PROSITE" id="PS51173"/>
    </source>
</evidence>
<dbReference type="InterPro" id="IPR036116">
    <property type="entry name" value="FN3_sf"/>
</dbReference>
<keyword evidence="5 7" id="KW-0326">Glycosidase</keyword>
<keyword evidence="6 7" id="KW-0624">Polysaccharide degradation</keyword>
<feature type="region of interest" description="Disordered" evidence="8">
    <location>
        <begin position="334"/>
        <end position="357"/>
    </location>
</feature>
<dbReference type="InterPro" id="IPR003961">
    <property type="entry name" value="FN3_dom"/>
</dbReference>
<organism evidence="12 13">
    <name type="scientific">Sphaerisporangium aureirubrum</name>
    <dbReference type="NCBI Taxonomy" id="1544736"/>
    <lineage>
        <taxon>Bacteria</taxon>
        <taxon>Bacillati</taxon>
        <taxon>Actinomycetota</taxon>
        <taxon>Actinomycetes</taxon>
        <taxon>Streptosporangiales</taxon>
        <taxon>Streptosporangiaceae</taxon>
        <taxon>Sphaerisporangium</taxon>
    </lineage>
</organism>
<dbReference type="InterPro" id="IPR013783">
    <property type="entry name" value="Ig-like_fold"/>
</dbReference>
<evidence type="ECO:0000256" key="4">
    <source>
        <dbReference type="ARBA" id="ARBA00023277"/>
    </source>
</evidence>
<evidence type="ECO:0000256" key="7">
    <source>
        <dbReference type="RuleBase" id="RU361153"/>
    </source>
</evidence>
<feature type="chain" id="PRO_5045299332" description="Endoglucanase" evidence="9">
    <location>
        <begin position="33"/>
        <end position="638"/>
    </location>
</feature>
<dbReference type="RefSeq" id="WP_380759142.1">
    <property type="nucleotide sequence ID" value="NZ_JBHSRF010000057.1"/>
</dbReference>
<dbReference type="Gene3D" id="2.60.40.10">
    <property type="entry name" value="Immunoglobulins"/>
    <property type="match status" value="2"/>
</dbReference>
<dbReference type="InterPro" id="IPR001919">
    <property type="entry name" value="CBD2"/>
</dbReference>
<proteinExistence type="inferred from homology"/>
<evidence type="ECO:0000256" key="9">
    <source>
        <dbReference type="SAM" id="SignalP"/>
    </source>
</evidence>
<dbReference type="SUPFAM" id="SSF49265">
    <property type="entry name" value="Fibronectin type III"/>
    <property type="match status" value="1"/>
</dbReference>
<evidence type="ECO:0000256" key="1">
    <source>
        <dbReference type="ARBA" id="ARBA00000966"/>
    </source>
</evidence>
<dbReference type="Gene3D" id="2.60.40.290">
    <property type="match status" value="1"/>
</dbReference>
<accession>A0ABW1NPF2</accession>
<dbReference type="EC" id="3.2.1.4" evidence="7"/>
<keyword evidence="13" id="KW-1185">Reference proteome</keyword>
<keyword evidence="9" id="KW-0732">Signal</keyword>
<evidence type="ECO:0000256" key="6">
    <source>
        <dbReference type="ARBA" id="ARBA00023326"/>
    </source>
</evidence>
<feature type="domain" description="CBM2" evidence="11">
    <location>
        <begin position="533"/>
        <end position="638"/>
    </location>
</feature>
<evidence type="ECO:0000313" key="12">
    <source>
        <dbReference type="EMBL" id="MFC6085228.1"/>
    </source>
</evidence>
<dbReference type="PANTHER" id="PTHR34142">
    <property type="entry name" value="ENDO-BETA-1,4-GLUCANASE A"/>
    <property type="match status" value="1"/>
</dbReference>
<dbReference type="SUPFAM" id="SSF51445">
    <property type="entry name" value="(Trans)glycosidases"/>
    <property type="match status" value="1"/>
</dbReference>
<dbReference type="PANTHER" id="PTHR34142:SF1">
    <property type="entry name" value="GLYCOSIDE HYDROLASE FAMILY 5 DOMAIN-CONTAINING PROTEIN"/>
    <property type="match status" value="1"/>
</dbReference>
<keyword evidence="3 7" id="KW-0136">Cellulose degradation</keyword>
<dbReference type="PROSITE" id="PS51173">
    <property type="entry name" value="CBM2"/>
    <property type="match status" value="1"/>
</dbReference>
<name>A0ABW1NPF2_9ACTN</name>
<dbReference type="InterPro" id="IPR001547">
    <property type="entry name" value="Glyco_hydro_5"/>
</dbReference>
<gene>
    <name evidence="12" type="ORF">ACFP1K_28965</name>
</gene>
<comment type="catalytic activity">
    <reaction evidence="1 7">
        <text>Endohydrolysis of (1-&gt;4)-beta-D-glucosidic linkages in cellulose, lichenin and cereal beta-D-glucans.</text>
        <dbReference type="EC" id="3.2.1.4"/>
    </reaction>
</comment>
<evidence type="ECO:0000256" key="5">
    <source>
        <dbReference type="ARBA" id="ARBA00023295"/>
    </source>
</evidence>
<dbReference type="PROSITE" id="PS50853">
    <property type="entry name" value="FN3"/>
    <property type="match status" value="2"/>
</dbReference>
<comment type="caution">
    <text evidence="12">The sequence shown here is derived from an EMBL/GenBank/DDBJ whole genome shotgun (WGS) entry which is preliminary data.</text>
</comment>
<dbReference type="EMBL" id="JBHSRF010000057">
    <property type="protein sequence ID" value="MFC6085228.1"/>
    <property type="molecule type" value="Genomic_DNA"/>
</dbReference>
<evidence type="ECO:0000259" key="10">
    <source>
        <dbReference type="PROSITE" id="PS50853"/>
    </source>
</evidence>
<feature type="domain" description="Fibronectin type-III" evidence="10">
    <location>
        <begin position="446"/>
        <end position="534"/>
    </location>
</feature>
<dbReference type="Gene3D" id="3.20.20.80">
    <property type="entry name" value="Glycosidases"/>
    <property type="match status" value="1"/>
</dbReference>
<dbReference type="InterPro" id="IPR012291">
    <property type="entry name" value="CBM2_carb-bd_dom_sf"/>
</dbReference>
<dbReference type="Pfam" id="PF00041">
    <property type="entry name" value="fn3"/>
    <property type="match status" value="2"/>
</dbReference>
<sequence length="638" mass="65498">MRSRPRLAQAAVLSMLTALLGAMLVAAPPAGAAVGLRVSGTNLTEANGSNFIIRGASHAHVWYQDRLSTSLAGIKSLGANAVRVVLSGGRWTPANNATDVANVVAQCKANKLICILENHDTTGYGEQSGAVTLDAAASYWLSVQSALTGQENYVIVNIGNEPIGNNAVTPGWTQATTAAITRLRNAGFQHMLMVDAPNWGQDWQFTMRDNARTVAAADPQGNTVFSIHMYGVFDTAAEITSYMDAFRTAGLPLVVGEFGHNHSDGNPDEDTIMAQAQSRGLGYIGWSWSGNSSDVAYLDMTNNFNASSLTSWGTRIFNGTNGIRSTAREATIFGGSPTDTTPPSTPGTPAASSVTSSGATLTWTASTDTGGSGLAGYNVYREQGTTDPQLGQSTTNSITLTGLTASTQYQVYVRARDGAGNLSGNSSLVTFTTTGGGGTDTTPPSTPGTPAASNVTTTSANLTWTASTDTGGSGLAGYNVYQDGGTLLGQSTTNSISLTGLTAGLQYRVYVRARDGAGNLSANSGTVVFTTTGGGTGGGCTATGTAQSQWGNGYVMQVVVTNTRTSSISGWTVTATLPSGHTVTGSWNATLSVSGQTLTARNVGYNGTVGAGQTASFGFQGSRPDSTSLPSNFTCTAS</sequence>
<evidence type="ECO:0000256" key="2">
    <source>
        <dbReference type="ARBA" id="ARBA00022801"/>
    </source>
</evidence>
<dbReference type="Pfam" id="PF00553">
    <property type="entry name" value="CBM_2"/>
    <property type="match status" value="1"/>
</dbReference>
<reference evidence="13" key="1">
    <citation type="journal article" date="2019" name="Int. J. Syst. Evol. Microbiol.">
        <title>The Global Catalogue of Microorganisms (GCM) 10K type strain sequencing project: providing services to taxonomists for standard genome sequencing and annotation.</title>
        <authorList>
            <consortium name="The Broad Institute Genomics Platform"/>
            <consortium name="The Broad Institute Genome Sequencing Center for Infectious Disease"/>
            <person name="Wu L."/>
            <person name="Ma J."/>
        </authorList>
    </citation>
    <scope>NUCLEOTIDE SEQUENCE [LARGE SCALE GENOMIC DNA]</scope>
    <source>
        <strain evidence="13">JCM 30346</strain>
    </source>
</reference>
<dbReference type="SUPFAM" id="SSF49384">
    <property type="entry name" value="Carbohydrate-binding domain"/>
    <property type="match status" value="1"/>
</dbReference>